<dbReference type="Gene3D" id="3.40.50.300">
    <property type="entry name" value="P-loop containing nucleotide triphosphate hydrolases"/>
    <property type="match status" value="1"/>
</dbReference>
<gene>
    <name evidence="1" type="ORF">PG996_012123</name>
</gene>
<dbReference type="PANTHER" id="PTHR36978:SF8">
    <property type="entry name" value="NAD DEPENDENT EPIMERASE_DEHYDRATASE"/>
    <property type="match status" value="1"/>
</dbReference>
<name>A0ABR1U294_9PEZI</name>
<dbReference type="InterPro" id="IPR040632">
    <property type="entry name" value="Sulfotransfer_4"/>
</dbReference>
<dbReference type="EMBL" id="JAQQWM010000008">
    <property type="protein sequence ID" value="KAK8052822.1"/>
    <property type="molecule type" value="Genomic_DNA"/>
</dbReference>
<sequence length="151" mass="17628">MYHHRLQNLVDDLKELAYPLEAPQKVRTVPMQVLAVEPPRSGTDSLRGALVKLGYDHVYHGYDIALNPEDDKAWWKLYQKKLRPRPRPLRRLWPAFCRGGDFEHTGRWVLEEHCAMVRGSVMRSGEPGRELLEWSVEDGWEPLCRFLGKPI</sequence>
<reference evidence="1 2" key="1">
    <citation type="submission" date="2023-01" db="EMBL/GenBank/DDBJ databases">
        <title>Analysis of 21 Apiospora genomes using comparative genomics revels a genus with tremendous synthesis potential of carbohydrate active enzymes and secondary metabolites.</title>
        <authorList>
            <person name="Sorensen T."/>
        </authorList>
    </citation>
    <scope>NUCLEOTIDE SEQUENCE [LARGE SCALE GENOMIC DNA]</scope>
    <source>
        <strain evidence="1 2">CBS 83171</strain>
    </source>
</reference>
<dbReference type="InterPro" id="IPR027417">
    <property type="entry name" value="P-loop_NTPase"/>
</dbReference>
<protein>
    <submittedName>
        <fullName evidence="1">Uncharacterized protein</fullName>
    </submittedName>
</protein>
<dbReference type="Pfam" id="PF17784">
    <property type="entry name" value="Sulfotransfer_4"/>
    <property type="match status" value="2"/>
</dbReference>
<comment type="caution">
    <text evidence="1">The sequence shown here is derived from an EMBL/GenBank/DDBJ whole genome shotgun (WGS) entry which is preliminary data.</text>
</comment>
<evidence type="ECO:0000313" key="1">
    <source>
        <dbReference type="EMBL" id="KAK8052822.1"/>
    </source>
</evidence>
<proteinExistence type="predicted"/>
<accession>A0ABR1U294</accession>
<organism evidence="1 2">
    <name type="scientific">Apiospora saccharicola</name>
    <dbReference type="NCBI Taxonomy" id="335842"/>
    <lineage>
        <taxon>Eukaryota</taxon>
        <taxon>Fungi</taxon>
        <taxon>Dikarya</taxon>
        <taxon>Ascomycota</taxon>
        <taxon>Pezizomycotina</taxon>
        <taxon>Sordariomycetes</taxon>
        <taxon>Xylariomycetidae</taxon>
        <taxon>Amphisphaeriales</taxon>
        <taxon>Apiosporaceae</taxon>
        <taxon>Apiospora</taxon>
    </lineage>
</organism>
<dbReference type="PANTHER" id="PTHR36978">
    <property type="entry name" value="P-LOOP CONTAINING NUCLEOTIDE TRIPHOSPHATE HYDROLASE"/>
    <property type="match status" value="1"/>
</dbReference>
<keyword evidence="2" id="KW-1185">Reference proteome</keyword>
<dbReference type="Proteomes" id="UP001446871">
    <property type="component" value="Unassembled WGS sequence"/>
</dbReference>
<evidence type="ECO:0000313" key="2">
    <source>
        <dbReference type="Proteomes" id="UP001446871"/>
    </source>
</evidence>